<evidence type="ECO:0000256" key="1">
    <source>
        <dbReference type="SAM" id="MobiDB-lite"/>
    </source>
</evidence>
<dbReference type="Proteomes" id="UP000677913">
    <property type="component" value="Unassembled WGS sequence"/>
</dbReference>
<keyword evidence="2" id="KW-1133">Transmembrane helix</keyword>
<sequence length="93" mass="10212">MSGIPPIGARADESGTGRRGLGARLRSPKTIAGLVIIALAAWFVLVNTSRTRIHFWVVWVSAQLWLVLAGTFLAGMLAGYLVRRRSRDRKPRA</sequence>
<evidence type="ECO:0000256" key="2">
    <source>
        <dbReference type="SAM" id="Phobius"/>
    </source>
</evidence>
<dbReference type="RefSeq" id="WP_211463677.1">
    <property type="nucleotide sequence ID" value="NZ_JAGSXH010000003.1"/>
</dbReference>
<proteinExistence type="predicted"/>
<dbReference type="EMBL" id="JAGSXH010000003">
    <property type="protein sequence ID" value="MBS2961733.1"/>
    <property type="molecule type" value="Genomic_DNA"/>
</dbReference>
<feature type="transmembrane region" description="Helical" evidence="2">
    <location>
        <begin position="55"/>
        <end position="82"/>
    </location>
</feature>
<evidence type="ECO:0000313" key="3">
    <source>
        <dbReference type="EMBL" id="MBS2961733.1"/>
    </source>
</evidence>
<organism evidence="3 4">
    <name type="scientific">Actinocrinis puniceicyclus</name>
    <dbReference type="NCBI Taxonomy" id="977794"/>
    <lineage>
        <taxon>Bacteria</taxon>
        <taxon>Bacillati</taxon>
        <taxon>Actinomycetota</taxon>
        <taxon>Actinomycetes</taxon>
        <taxon>Catenulisporales</taxon>
        <taxon>Actinospicaceae</taxon>
        <taxon>Actinocrinis</taxon>
    </lineage>
</organism>
<keyword evidence="4" id="KW-1185">Reference proteome</keyword>
<name>A0A8J8BA56_9ACTN</name>
<evidence type="ECO:0000313" key="4">
    <source>
        <dbReference type="Proteomes" id="UP000677913"/>
    </source>
</evidence>
<feature type="region of interest" description="Disordered" evidence="1">
    <location>
        <begin position="1"/>
        <end position="23"/>
    </location>
</feature>
<reference evidence="3" key="1">
    <citation type="submission" date="2021-04" db="EMBL/GenBank/DDBJ databases">
        <title>Genome based classification of Actinospica acidithermotolerans sp. nov., an actinobacterium isolated from an Indonesian hot spring.</title>
        <authorList>
            <person name="Kusuma A.B."/>
            <person name="Putra K.E."/>
            <person name="Nafisah S."/>
            <person name="Loh J."/>
            <person name="Nouioui I."/>
            <person name="Goodfellow M."/>
        </authorList>
    </citation>
    <scope>NUCLEOTIDE SEQUENCE</scope>
    <source>
        <strain evidence="3">DSM 45618</strain>
    </source>
</reference>
<keyword evidence="2" id="KW-0472">Membrane</keyword>
<keyword evidence="2" id="KW-0812">Transmembrane</keyword>
<feature type="transmembrane region" description="Helical" evidence="2">
    <location>
        <begin position="31"/>
        <end position="49"/>
    </location>
</feature>
<gene>
    <name evidence="3" type="ORF">KGA66_01645</name>
</gene>
<dbReference type="AlphaFoldDB" id="A0A8J8BA56"/>
<accession>A0A8J8BA56</accession>
<comment type="caution">
    <text evidence="3">The sequence shown here is derived from an EMBL/GenBank/DDBJ whole genome shotgun (WGS) entry which is preliminary data.</text>
</comment>
<protein>
    <submittedName>
        <fullName evidence="3">LapA family protein</fullName>
    </submittedName>
</protein>